<dbReference type="PANTHER" id="PTHR34724">
    <property type="entry name" value="OS12G0596101 PROTEIN"/>
    <property type="match status" value="1"/>
</dbReference>
<dbReference type="AlphaFoldDB" id="A0A0A9HVH9"/>
<evidence type="ECO:0000313" key="1">
    <source>
        <dbReference type="EMBL" id="JAD79203.1"/>
    </source>
</evidence>
<sequence>MKSEDTEESHSRNSIPYLKEEKMCYKVECSKCGKFTWNGCGKHVASIYDGIEKGKHCTCKPWPGTDTKAAGSTSTAKAGQLSC</sequence>
<reference evidence="1" key="1">
    <citation type="submission" date="2014-09" db="EMBL/GenBank/DDBJ databases">
        <authorList>
            <person name="Magalhaes I.L.F."/>
            <person name="Oliveira U."/>
            <person name="Santos F.R."/>
            <person name="Vidigal T.H.D.A."/>
            <person name="Brescovit A.D."/>
            <person name="Santos A.J."/>
        </authorList>
    </citation>
    <scope>NUCLEOTIDE SEQUENCE</scope>
    <source>
        <tissue evidence="1">Shoot tissue taken approximately 20 cm above the soil surface</tissue>
    </source>
</reference>
<proteinExistence type="predicted"/>
<organism evidence="1">
    <name type="scientific">Arundo donax</name>
    <name type="common">Giant reed</name>
    <name type="synonym">Donax arundinaceus</name>
    <dbReference type="NCBI Taxonomy" id="35708"/>
    <lineage>
        <taxon>Eukaryota</taxon>
        <taxon>Viridiplantae</taxon>
        <taxon>Streptophyta</taxon>
        <taxon>Embryophyta</taxon>
        <taxon>Tracheophyta</taxon>
        <taxon>Spermatophyta</taxon>
        <taxon>Magnoliopsida</taxon>
        <taxon>Liliopsida</taxon>
        <taxon>Poales</taxon>
        <taxon>Poaceae</taxon>
        <taxon>PACMAD clade</taxon>
        <taxon>Arundinoideae</taxon>
        <taxon>Arundineae</taxon>
        <taxon>Arundo</taxon>
    </lineage>
</organism>
<name>A0A0A9HVH9_ARUDO</name>
<accession>A0A0A9HVH9</accession>
<protein>
    <submittedName>
        <fullName evidence="1">Uncharacterized protein</fullName>
    </submittedName>
</protein>
<dbReference type="PANTHER" id="PTHR34724:SF2">
    <property type="entry name" value="OS12G0596101 PROTEIN"/>
    <property type="match status" value="1"/>
</dbReference>
<dbReference type="EMBL" id="GBRH01218692">
    <property type="protein sequence ID" value="JAD79203.1"/>
    <property type="molecule type" value="Transcribed_RNA"/>
</dbReference>
<reference evidence="1" key="2">
    <citation type="journal article" date="2015" name="Data Brief">
        <title>Shoot transcriptome of the giant reed, Arundo donax.</title>
        <authorList>
            <person name="Barrero R.A."/>
            <person name="Guerrero F.D."/>
            <person name="Moolhuijzen P."/>
            <person name="Goolsby J.A."/>
            <person name="Tidwell J."/>
            <person name="Bellgard S.E."/>
            <person name="Bellgard M.I."/>
        </authorList>
    </citation>
    <scope>NUCLEOTIDE SEQUENCE</scope>
    <source>
        <tissue evidence="1">Shoot tissue taken approximately 20 cm above the soil surface</tissue>
    </source>
</reference>